<dbReference type="PANTHER" id="PTHR46312">
    <property type="entry name" value="NACHT DOMAIN-CONTAINING PROTEIN"/>
    <property type="match status" value="1"/>
</dbReference>
<dbReference type="InterPro" id="IPR007421">
    <property type="entry name" value="Schlafen_AlbA_2_dom"/>
</dbReference>
<protein>
    <submittedName>
        <fullName evidence="2">NACHT domain-containing protein</fullName>
    </submittedName>
</protein>
<dbReference type="Gene3D" id="3.30.950.30">
    <property type="entry name" value="Schlafen, AAA domain"/>
    <property type="match status" value="1"/>
</dbReference>
<evidence type="ECO:0000313" key="3">
    <source>
        <dbReference type="Proteomes" id="UP001254165"/>
    </source>
</evidence>
<dbReference type="Pfam" id="PF04326">
    <property type="entry name" value="SLFN_AlbA_2"/>
    <property type="match status" value="1"/>
</dbReference>
<dbReference type="PANTHER" id="PTHR46312:SF2">
    <property type="entry name" value="NUCLEOTIDE-BINDING OLIGOMERIZATION DOMAIN-CONTAINING PROTEIN 2-LIKE"/>
    <property type="match status" value="1"/>
</dbReference>
<organism evidence="2 3">
    <name type="scientific">Thermanaerothrix solaris</name>
    <dbReference type="NCBI Taxonomy" id="3058434"/>
    <lineage>
        <taxon>Bacteria</taxon>
        <taxon>Bacillati</taxon>
        <taxon>Chloroflexota</taxon>
        <taxon>Anaerolineae</taxon>
        <taxon>Anaerolineales</taxon>
        <taxon>Anaerolineaceae</taxon>
        <taxon>Thermanaerothrix</taxon>
    </lineage>
</organism>
<dbReference type="Proteomes" id="UP001254165">
    <property type="component" value="Unassembled WGS sequence"/>
</dbReference>
<dbReference type="Gene3D" id="3.40.50.300">
    <property type="entry name" value="P-loop containing nucleotide triphosphate hydrolases"/>
    <property type="match status" value="1"/>
</dbReference>
<gene>
    <name evidence="2" type="ORF">QYE77_10080</name>
</gene>
<name>A0ABU3NP37_9CHLR</name>
<dbReference type="PROSITE" id="PS50837">
    <property type="entry name" value="NACHT"/>
    <property type="match status" value="1"/>
</dbReference>
<reference evidence="2 3" key="1">
    <citation type="submission" date="2023-07" db="EMBL/GenBank/DDBJ databases">
        <title>Novel species of Thermanaerothrix with wide hydrolytic capabilities.</title>
        <authorList>
            <person name="Zayulina K.S."/>
            <person name="Podosokorskaya O.A."/>
            <person name="Elcheninov A.G."/>
        </authorList>
    </citation>
    <scope>NUCLEOTIDE SEQUENCE [LARGE SCALE GENOMIC DNA]</scope>
    <source>
        <strain evidence="2 3">4228-RoL</strain>
    </source>
</reference>
<keyword evidence="3" id="KW-1185">Reference proteome</keyword>
<accession>A0ABU3NP37</accession>
<dbReference type="Pfam" id="PF05729">
    <property type="entry name" value="NACHT"/>
    <property type="match status" value="1"/>
</dbReference>
<feature type="domain" description="NACHT" evidence="1">
    <location>
        <begin position="241"/>
        <end position="381"/>
    </location>
</feature>
<dbReference type="InterPro" id="IPR038461">
    <property type="entry name" value="Schlafen_AlbA_2_dom_sf"/>
</dbReference>
<comment type="caution">
    <text evidence="2">The sequence shown here is derived from an EMBL/GenBank/DDBJ whole genome shotgun (WGS) entry which is preliminary data.</text>
</comment>
<proteinExistence type="predicted"/>
<evidence type="ECO:0000259" key="1">
    <source>
        <dbReference type="PROSITE" id="PS50837"/>
    </source>
</evidence>
<dbReference type="RefSeq" id="WP_315625281.1">
    <property type="nucleotide sequence ID" value="NZ_JAUHMF010000002.1"/>
</dbReference>
<dbReference type="EMBL" id="JAUHMF010000002">
    <property type="protein sequence ID" value="MDT8898618.1"/>
    <property type="molecule type" value="Genomic_DNA"/>
</dbReference>
<sequence length="689" mass="79799">MNSEGFCLELFTQSENYEETPLRDRKAWIELWNRKGKAEFLRDFIALANTARCFGKPAYLLLGINDKGEIVGIDQMIERLGWNGLDDHQIAEKIRNQVSNLIREYITPSHPHWEFKFCRTEEKKALGYFLIGPITNGPFRVKKAFGYDEGSLQPGQCWIRMGESKHEVTLREISPEQEPYCYSHAQVPYLLPHHWRDYMKGCINELNVSPNIEQRYIELQADTGSFLEEEVSKFLNDPNMRWLIIEGVAGSGKTLFLKRWISKQAENNLVAIDEIIRREEFVPPPDWIPVYFRLGQRDPITNLEKLTEQLLNNINSKGRFWETRPSKPEQLFEYKNLKWLFCLDGLDEIYETKSIGQFINALREFLERFPKVKVILTTRPGFTGLPDGTIPSKLIRIEGLRREQIENYIGKCLSTSSIDLQPEDVDELMQYLFSDKDLAELCALPIYLEAAVEELLSVRVPPLEVNEPATTEASEPIRAESEEILSSKIGDKEQNGSLSSIQAHLDVTHEDMILESEDYIPRNEEPSSIGPEKDDDIERDYLAYTLPRRAVLIDKVYQRLWNREINRRVGKEREFKEYFTKVGKLALKMDGNIETLSQEEAKKCFTKRGLEWVLNMGGVLLQTKSGWIEFYNRLAKIYFAASFIKPHVENGTCSDIGRLICMCQPEFRSSVHEFLAELTAQELEPIFSC</sequence>
<dbReference type="SUPFAM" id="SSF52540">
    <property type="entry name" value="P-loop containing nucleoside triphosphate hydrolases"/>
    <property type="match status" value="1"/>
</dbReference>
<dbReference type="InterPro" id="IPR027417">
    <property type="entry name" value="P-loop_NTPase"/>
</dbReference>
<evidence type="ECO:0000313" key="2">
    <source>
        <dbReference type="EMBL" id="MDT8898618.1"/>
    </source>
</evidence>
<dbReference type="InterPro" id="IPR007111">
    <property type="entry name" value="NACHT_NTPase"/>
</dbReference>